<evidence type="ECO:0000256" key="16">
    <source>
        <dbReference type="PIRSR" id="PIRSR000386-1"/>
    </source>
</evidence>
<evidence type="ECO:0000256" key="8">
    <source>
        <dbReference type="ARBA" id="ARBA00022603"/>
    </source>
</evidence>
<dbReference type="InterPro" id="IPR002649">
    <property type="entry name" value="tRNA_m1G_MeTrfase_TrmD"/>
</dbReference>
<evidence type="ECO:0000256" key="15">
    <source>
        <dbReference type="HAMAP-Rule" id="MF_00605"/>
    </source>
</evidence>
<dbReference type="NCBIfam" id="TIGR00088">
    <property type="entry name" value="trmD"/>
    <property type="match status" value="1"/>
</dbReference>
<feature type="domain" description="tRNA methyltransferase TRMD/TRM10-type" evidence="18">
    <location>
        <begin position="1"/>
        <end position="224"/>
    </location>
</feature>
<dbReference type="Pfam" id="PF01746">
    <property type="entry name" value="tRNA_m1G_MT"/>
    <property type="match status" value="1"/>
</dbReference>
<feature type="binding site" evidence="15 16">
    <location>
        <position position="112"/>
    </location>
    <ligand>
        <name>S-adenosyl-L-methionine</name>
        <dbReference type="ChEBI" id="CHEBI:59789"/>
    </ligand>
</feature>
<dbReference type="GO" id="GO:0005829">
    <property type="term" value="C:cytosol"/>
    <property type="evidence" value="ECO:0007669"/>
    <property type="project" value="TreeGrafter"/>
</dbReference>
<comment type="catalytic activity">
    <reaction evidence="14 15 17">
        <text>guanosine(37) in tRNA + S-adenosyl-L-methionine = N(1)-methylguanosine(37) in tRNA + S-adenosyl-L-homocysteine + H(+)</text>
        <dbReference type="Rhea" id="RHEA:36899"/>
        <dbReference type="Rhea" id="RHEA-COMP:10145"/>
        <dbReference type="Rhea" id="RHEA-COMP:10147"/>
        <dbReference type="ChEBI" id="CHEBI:15378"/>
        <dbReference type="ChEBI" id="CHEBI:57856"/>
        <dbReference type="ChEBI" id="CHEBI:59789"/>
        <dbReference type="ChEBI" id="CHEBI:73542"/>
        <dbReference type="ChEBI" id="CHEBI:74269"/>
        <dbReference type="EC" id="2.1.1.228"/>
    </reaction>
</comment>
<evidence type="ECO:0000256" key="2">
    <source>
        <dbReference type="ARBA" id="ARBA00004496"/>
    </source>
</evidence>
<dbReference type="GO" id="GO:0052906">
    <property type="term" value="F:tRNA (guanine(37)-N1)-methyltransferase activity"/>
    <property type="evidence" value="ECO:0007669"/>
    <property type="project" value="UniProtKB-UniRule"/>
</dbReference>
<evidence type="ECO:0000313" key="20">
    <source>
        <dbReference type="Proteomes" id="UP000000939"/>
    </source>
</evidence>
<dbReference type="InterPro" id="IPR029026">
    <property type="entry name" value="tRNA_m1G_MTases_N"/>
</dbReference>
<evidence type="ECO:0000256" key="3">
    <source>
        <dbReference type="ARBA" id="ARBA00007630"/>
    </source>
</evidence>
<evidence type="ECO:0000313" key="19">
    <source>
        <dbReference type="EMBL" id="ADG92183.1"/>
    </source>
</evidence>
<dbReference type="NCBIfam" id="NF000648">
    <property type="entry name" value="PRK00026.1"/>
    <property type="match status" value="1"/>
</dbReference>
<dbReference type="PANTHER" id="PTHR46417:SF1">
    <property type="entry name" value="TRNA (GUANINE-N(1)-)-METHYLTRANSFERASE"/>
    <property type="match status" value="1"/>
</dbReference>
<keyword evidence="9 15" id="KW-0808">Transferase</keyword>
<evidence type="ECO:0000256" key="11">
    <source>
        <dbReference type="ARBA" id="ARBA00022694"/>
    </source>
</evidence>
<feature type="binding site" evidence="16">
    <location>
        <begin position="132"/>
        <end position="137"/>
    </location>
    <ligand>
        <name>S-adenosyl-L-methionine</name>
        <dbReference type="ChEBI" id="CHEBI:59789"/>
    </ligand>
</feature>
<sequence>MKFTFVTLFPNLIEPYFYDSILKRAVEDNFISYEFYNPRNYTENKHKKTDKQMVGGGAGMLMTPQPLFDCLDEIKIKNPDAYIIFPLAAAKPFNQKDAKRLAKKKNIVIVSGRYEGIDERVIEKYANEVFSIGEYILTGGELPSLVMADAISRNVQGVLGNADSLVMESYENNLLEAPSFTKPENFQKLSIVKEFLKGNHSKIADLKNNLAICKTKYYRPGLITNKKIK</sequence>
<protein>
    <recommendedName>
        <fullName evidence="6 15">tRNA (guanine-N(1)-)-methyltransferase</fullName>
        <ecNumber evidence="5 15">2.1.1.228</ecNumber>
    </recommendedName>
    <alternativeName>
        <fullName evidence="12 15">M1G-methyltransferase</fullName>
    </alternativeName>
    <alternativeName>
        <fullName evidence="13 15">tRNA [GM37] methyltransferase</fullName>
    </alternativeName>
</protein>
<comment type="subcellular location">
    <subcellularLocation>
        <location evidence="2 15 17">Cytoplasm</location>
    </subcellularLocation>
</comment>
<evidence type="ECO:0000256" key="4">
    <source>
        <dbReference type="ARBA" id="ARBA00011738"/>
    </source>
</evidence>
<dbReference type="eggNOG" id="COG0336">
    <property type="taxonomic scope" value="Bacteria"/>
</dbReference>
<reference evidence="19 20" key="1">
    <citation type="journal article" date="2010" name="Stand. Genomic Sci.">
        <title>Complete genome sequence of Arcobacter nitrofigilis type strain (CI).</title>
        <authorList>
            <person name="Pati A."/>
            <person name="Gronow S."/>
            <person name="Lapidus A."/>
            <person name="Copeland A."/>
            <person name="Glavina Del Rio T."/>
            <person name="Nolan M."/>
            <person name="Lucas S."/>
            <person name="Tice H."/>
            <person name="Cheng J.F."/>
            <person name="Han C."/>
            <person name="Chertkov O."/>
            <person name="Bruce D."/>
            <person name="Tapia R."/>
            <person name="Goodwin L."/>
            <person name="Pitluck S."/>
            <person name="Liolios K."/>
            <person name="Ivanova N."/>
            <person name="Mavromatis K."/>
            <person name="Chen A."/>
            <person name="Palaniappan K."/>
            <person name="Land M."/>
            <person name="Hauser L."/>
            <person name="Chang Y.J."/>
            <person name="Jeffries C.D."/>
            <person name="Detter J.C."/>
            <person name="Rohde M."/>
            <person name="Goker M."/>
            <person name="Bristow J."/>
            <person name="Eisen J.A."/>
            <person name="Markowitz V."/>
            <person name="Hugenholtz P."/>
            <person name="Klenk H.P."/>
            <person name="Kyrpides N.C."/>
        </authorList>
    </citation>
    <scope>NUCLEOTIDE SEQUENCE [LARGE SCALE GENOMIC DNA]</scope>
    <source>
        <strain evidence="20">ATCC 33309 / DSM 7299 / CCUG 15893 / LMG 7604 / NCTC 12251 / CI</strain>
    </source>
</reference>
<dbReference type="EMBL" id="CP001999">
    <property type="protein sequence ID" value="ADG92183.1"/>
    <property type="molecule type" value="Genomic_DNA"/>
</dbReference>
<comment type="caution">
    <text evidence="15">Lacks conserved residue(s) required for the propagation of feature annotation.</text>
</comment>
<comment type="subunit">
    <text evidence="4 15 17">Homodimer.</text>
</comment>
<comment type="function">
    <text evidence="1 15 17">Specifically methylates guanosine-37 in various tRNAs.</text>
</comment>
<dbReference type="RefSeq" id="WP_013134328.1">
    <property type="nucleotide sequence ID" value="NC_014166.1"/>
</dbReference>
<proteinExistence type="inferred from homology"/>
<evidence type="ECO:0000259" key="18">
    <source>
        <dbReference type="Pfam" id="PF01746"/>
    </source>
</evidence>
<evidence type="ECO:0000256" key="9">
    <source>
        <dbReference type="ARBA" id="ARBA00022679"/>
    </source>
</evidence>
<dbReference type="InterPro" id="IPR016009">
    <property type="entry name" value="tRNA_MeTrfase_TRMD/TRM10"/>
</dbReference>
<dbReference type="Gene3D" id="1.10.1270.20">
    <property type="entry name" value="tRNA(m1g37)methyltransferase, domain 2"/>
    <property type="match status" value="1"/>
</dbReference>
<evidence type="ECO:0000256" key="17">
    <source>
        <dbReference type="RuleBase" id="RU003464"/>
    </source>
</evidence>
<evidence type="ECO:0000256" key="13">
    <source>
        <dbReference type="ARBA" id="ARBA00033392"/>
    </source>
</evidence>
<dbReference type="HOGENOM" id="CLU_047363_0_1_7"/>
<dbReference type="PANTHER" id="PTHR46417">
    <property type="entry name" value="TRNA (GUANINE-N(1)-)-METHYLTRANSFERASE"/>
    <property type="match status" value="1"/>
</dbReference>
<dbReference type="PIRSF" id="PIRSF000386">
    <property type="entry name" value="tRNA_mtase"/>
    <property type="match status" value="1"/>
</dbReference>
<dbReference type="KEGG" id="ant:Arnit_0518"/>
<dbReference type="Gene3D" id="3.40.1280.10">
    <property type="match status" value="1"/>
</dbReference>
<dbReference type="InterPro" id="IPR029028">
    <property type="entry name" value="Alpha/beta_knot_MTases"/>
</dbReference>
<keyword evidence="7 15" id="KW-0963">Cytoplasm</keyword>
<dbReference type="GO" id="GO:0002939">
    <property type="term" value="P:tRNA N1-guanine methylation"/>
    <property type="evidence" value="ECO:0007669"/>
    <property type="project" value="TreeGrafter"/>
</dbReference>
<organism evidence="19 20">
    <name type="scientific">Arcobacter nitrofigilis (strain ATCC 33309 / DSM 7299 / CCUG 15893 / LMG 7604 / NCTC 12251 / CI)</name>
    <name type="common">Campylobacter nitrofigilis</name>
    <dbReference type="NCBI Taxonomy" id="572480"/>
    <lineage>
        <taxon>Bacteria</taxon>
        <taxon>Pseudomonadati</taxon>
        <taxon>Campylobacterota</taxon>
        <taxon>Epsilonproteobacteria</taxon>
        <taxon>Campylobacterales</taxon>
        <taxon>Arcobacteraceae</taxon>
        <taxon>Arcobacter</taxon>
    </lineage>
</organism>
<dbReference type="STRING" id="572480.Arnit_0518"/>
<gene>
    <name evidence="15" type="primary">trmD</name>
    <name evidence="19" type="ordered locus">Arnit_0518</name>
</gene>
<dbReference type="CDD" id="cd18080">
    <property type="entry name" value="TrmD-like"/>
    <property type="match status" value="1"/>
</dbReference>
<evidence type="ECO:0000256" key="12">
    <source>
        <dbReference type="ARBA" id="ARBA00029736"/>
    </source>
</evidence>
<evidence type="ECO:0000256" key="7">
    <source>
        <dbReference type="ARBA" id="ARBA00022490"/>
    </source>
</evidence>
<evidence type="ECO:0000256" key="5">
    <source>
        <dbReference type="ARBA" id="ARBA00012807"/>
    </source>
</evidence>
<evidence type="ECO:0000256" key="10">
    <source>
        <dbReference type="ARBA" id="ARBA00022691"/>
    </source>
</evidence>
<keyword evidence="11 15" id="KW-0819">tRNA processing</keyword>
<name>D5UZE6_ARCNC</name>
<dbReference type="SUPFAM" id="SSF75217">
    <property type="entry name" value="alpha/beta knot"/>
    <property type="match status" value="1"/>
</dbReference>
<dbReference type="EC" id="2.1.1.228" evidence="5 15"/>
<dbReference type="HAMAP" id="MF_00605">
    <property type="entry name" value="TrmD"/>
    <property type="match status" value="1"/>
</dbReference>
<evidence type="ECO:0000256" key="1">
    <source>
        <dbReference type="ARBA" id="ARBA00002634"/>
    </source>
</evidence>
<evidence type="ECO:0000256" key="6">
    <source>
        <dbReference type="ARBA" id="ARBA00014679"/>
    </source>
</evidence>
<keyword evidence="8 15" id="KW-0489">Methyltransferase</keyword>
<dbReference type="OrthoDB" id="9807416at2"/>
<dbReference type="InterPro" id="IPR023148">
    <property type="entry name" value="tRNA_m1G_MeTrfase_C_sf"/>
</dbReference>
<dbReference type="Proteomes" id="UP000000939">
    <property type="component" value="Chromosome"/>
</dbReference>
<keyword evidence="20" id="KW-1185">Reference proteome</keyword>
<keyword evidence="10 15" id="KW-0949">S-adenosyl-L-methionine</keyword>
<accession>D5UZE6</accession>
<comment type="similarity">
    <text evidence="3 15 17">Belongs to the RNA methyltransferase TrmD family.</text>
</comment>
<evidence type="ECO:0000256" key="14">
    <source>
        <dbReference type="ARBA" id="ARBA00047783"/>
    </source>
</evidence>
<dbReference type="AlphaFoldDB" id="D5UZE6"/>